<evidence type="ECO:0000259" key="10">
    <source>
        <dbReference type="PROSITE" id="PS50109"/>
    </source>
</evidence>
<dbReference type="InterPro" id="IPR011990">
    <property type="entry name" value="TPR-like_helical_dom_sf"/>
</dbReference>
<reference evidence="11 12" key="1">
    <citation type="submission" date="2019-07" db="EMBL/GenBank/DDBJ databases">
        <authorList>
            <person name="Kim J."/>
        </authorList>
    </citation>
    <scope>NUCLEOTIDE SEQUENCE [LARGE SCALE GENOMIC DNA]</scope>
    <source>
        <strain evidence="11 12">MJ1a</strain>
    </source>
</reference>
<keyword evidence="6 11" id="KW-0418">Kinase</keyword>
<feature type="transmembrane region" description="Helical" evidence="9">
    <location>
        <begin position="170"/>
        <end position="190"/>
    </location>
</feature>
<evidence type="ECO:0000256" key="1">
    <source>
        <dbReference type="ARBA" id="ARBA00000085"/>
    </source>
</evidence>
<dbReference type="InterPro" id="IPR003594">
    <property type="entry name" value="HATPase_dom"/>
</dbReference>
<dbReference type="InterPro" id="IPR005467">
    <property type="entry name" value="His_kinase_dom"/>
</dbReference>
<dbReference type="GO" id="GO:0007234">
    <property type="term" value="P:osmosensory signaling via phosphorelay pathway"/>
    <property type="evidence" value="ECO:0007669"/>
    <property type="project" value="TreeGrafter"/>
</dbReference>
<dbReference type="GO" id="GO:0030295">
    <property type="term" value="F:protein kinase activator activity"/>
    <property type="evidence" value="ECO:0007669"/>
    <property type="project" value="TreeGrafter"/>
</dbReference>
<gene>
    <name evidence="11" type="ORF">FPZ42_06710</name>
</gene>
<evidence type="ECO:0000256" key="5">
    <source>
        <dbReference type="ARBA" id="ARBA00022741"/>
    </source>
</evidence>
<feature type="domain" description="Histidine kinase" evidence="10">
    <location>
        <begin position="234"/>
        <end position="451"/>
    </location>
</feature>
<dbReference type="InterPro" id="IPR036890">
    <property type="entry name" value="HATPase_C_sf"/>
</dbReference>
<dbReference type="Pfam" id="PF02518">
    <property type="entry name" value="HATPase_c"/>
    <property type="match status" value="1"/>
</dbReference>
<organism evidence="11 12">
    <name type="scientific">Mucilaginibacter achroorhodeus</name>
    <dbReference type="NCBI Taxonomy" id="2599294"/>
    <lineage>
        <taxon>Bacteria</taxon>
        <taxon>Pseudomonadati</taxon>
        <taxon>Bacteroidota</taxon>
        <taxon>Sphingobacteriia</taxon>
        <taxon>Sphingobacteriales</taxon>
        <taxon>Sphingobacteriaceae</taxon>
        <taxon>Mucilaginibacter</taxon>
    </lineage>
</organism>
<keyword evidence="12" id="KW-1185">Reference proteome</keyword>
<dbReference type="SMART" id="SM00388">
    <property type="entry name" value="HisKA"/>
    <property type="match status" value="1"/>
</dbReference>
<dbReference type="EC" id="2.7.13.3" evidence="2"/>
<dbReference type="Gene3D" id="1.10.287.130">
    <property type="match status" value="1"/>
</dbReference>
<dbReference type="RefSeq" id="WP_146269727.1">
    <property type="nucleotide sequence ID" value="NZ_VOEI01000002.1"/>
</dbReference>
<evidence type="ECO:0000256" key="9">
    <source>
        <dbReference type="SAM" id="Phobius"/>
    </source>
</evidence>
<dbReference type="InterPro" id="IPR003661">
    <property type="entry name" value="HisK_dim/P_dom"/>
</dbReference>
<comment type="caution">
    <text evidence="11">The sequence shown here is derived from an EMBL/GenBank/DDBJ whole genome shotgun (WGS) entry which is preliminary data.</text>
</comment>
<dbReference type="SUPFAM" id="SSF47384">
    <property type="entry name" value="Homodimeric domain of signal transducing histidine kinase"/>
    <property type="match status" value="1"/>
</dbReference>
<dbReference type="Gene3D" id="3.30.565.10">
    <property type="entry name" value="Histidine kinase-like ATPase, C-terminal domain"/>
    <property type="match status" value="1"/>
</dbReference>
<dbReference type="SMART" id="SM00387">
    <property type="entry name" value="HATPase_c"/>
    <property type="match status" value="1"/>
</dbReference>
<dbReference type="GO" id="GO:0005524">
    <property type="term" value="F:ATP binding"/>
    <property type="evidence" value="ECO:0007669"/>
    <property type="project" value="UniProtKB-KW"/>
</dbReference>
<dbReference type="GO" id="GO:0000155">
    <property type="term" value="F:phosphorelay sensor kinase activity"/>
    <property type="evidence" value="ECO:0007669"/>
    <property type="project" value="InterPro"/>
</dbReference>
<keyword evidence="4" id="KW-0808">Transferase</keyword>
<dbReference type="PANTHER" id="PTHR42878:SF7">
    <property type="entry name" value="SENSOR HISTIDINE KINASE GLRK"/>
    <property type="match status" value="1"/>
</dbReference>
<dbReference type="InterPro" id="IPR036097">
    <property type="entry name" value="HisK_dim/P_sf"/>
</dbReference>
<evidence type="ECO:0000256" key="6">
    <source>
        <dbReference type="ARBA" id="ARBA00022777"/>
    </source>
</evidence>
<keyword evidence="9" id="KW-1133">Transmembrane helix</keyword>
<dbReference type="CDD" id="cd00082">
    <property type="entry name" value="HisKA"/>
    <property type="match status" value="1"/>
</dbReference>
<evidence type="ECO:0000256" key="2">
    <source>
        <dbReference type="ARBA" id="ARBA00012438"/>
    </source>
</evidence>
<evidence type="ECO:0000313" key="12">
    <source>
        <dbReference type="Proteomes" id="UP000318010"/>
    </source>
</evidence>
<proteinExistence type="predicted"/>
<dbReference type="EMBL" id="VOEI01000002">
    <property type="protein sequence ID" value="TWR26722.1"/>
    <property type="molecule type" value="Genomic_DNA"/>
</dbReference>
<dbReference type="PROSITE" id="PS50109">
    <property type="entry name" value="HIS_KIN"/>
    <property type="match status" value="1"/>
</dbReference>
<evidence type="ECO:0000256" key="3">
    <source>
        <dbReference type="ARBA" id="ARBA00022553"/>
    </source>
</evidence>
<keyword evidence="9" id="KW-0812">Transmembrane</keyword>
<dbReference type="InterPro" id="IPR050351">
    <property type="entry name" value="BphY/WalK/GraS-like"/>
</dbReference>
<evidence type="ECO:0000256" key="7">
    <source>
        <dbReference type="ARBA" id="ARBA00022840"/>
    </source>
</evidence>
<dbReference type="SUPFAM" id="SSF48452">
    <property type="entry name" value="TPR-like"/>
    <property type="match status" value="1"/>
</dbReference>
<keyword evidence="5" id="KW-0547">Nucleotide-binding</keyword>
<name>A0A563U5V7_9SPHI</name>
<dbReference type="Pfam" id="PF00512">
    <property type="entry name" value="HisKA"/>
    <property type="match status" value="1"/>
</dbReference>
<dbReference type="PRINTS" id="PR00344">
    <property type="entry name" value="BCTRLSENSOR"/>
</dbReference>
<comment type="catalytic activity">
    <reaction evidence="1">
        <text>ATP + protein L-histidine = ADP + protein N-phospho-L-histidine.</text>
        <dbReference type="EC" id="2.7.13.3"/>
    </reaction>
</comment>
<evidence type="ECO:0000313" key="11">
    <source>
        <dbReference type="EMBL" id="TWR26722.1"/>
    </source>
</evidence>
<protein>
    <recommendedName>
        <fullName evidence="2">histidine kinase</fullName>
        <ecNumber evidence="2">2.7.13.3</ecNumber>
    </recommendedName>
</protein>
<dbReference type="InterPro" id="IPR004358">
    <property type="entry name" value="Sig_transdc_His_kin-like_C"/>
</dbReference>
<dbReference type="PANTHER" id="PTHR42878">
    <property type="entry name" value="TWO-COMPONENT HISTIDINE KINASE"/>
    <property type="match status" value="1"/>
</dbReference>
<sequence length="453" mass="50646">MKESLHISHDNKIANLVAMGNNHLADFYFRKGRSDSAATIFQSVIRDNAYQDNWENSFAYAGLAKIALRKQQFRSAATYADLAYRLAIVTEAKWDAAQALDLSHHAYSGIGEYKIAYKRLSLYKKITDSLFNAGKEKQISTLELRSKAAENTALRNEILLLDQQKAIDRLLAIGVVFMLIFGILIAVIFYKRTTYRNQLLLKDLALQAEKNKAFEDDNFRLEQLNRDKDRLLSIVSHDLRSPFSALQTTLMLFKDHDISPEELPDIVEDLSDQVSKASLMLDSLLIWAANQLRGVVTQPVAIDLPLKVEKVISFFKAAADSKQIRIDMERPSLPLIYADADQLRIIIQNLVSNALKFTASGGSISISFVISEQYIDLLIADRGVGMQQAFLNKIITGNEAHISSRGTSNERGVGLGLQLVKDFAIQNNILLSATSEPGMGTTFILSFPLPRSK</sequence>
<dbReference type="AlphaFoldDB" id="A0A563U5V7"/>
<dbReference type="SUPFAM" id="SSF55874">
    <property type="entry name" value="ATPase domain of HSP90 chaperone/DNA topoisomerase II/histidine kinase"/>
    <property type="match status" value="1"/>
</dbReference>
<dbReference type="OrthoDB" id="9810447at2"/>
<evidence type="ECO:0000256" key="4">
    <source>
        <dbReference type="ARBA" id="ARBA00022679"/>
    </source>
</evidence>
<evidence type="ECO:0000256" key="8">
    <source>
        <dbReference type="ARBA" id="ARBA00023012"/>
    </source>
</evidence>
<keyword evidence="3" id="KW-0597">Phosphoprotein</keyword>
<dbReference type="GO" id="GO:0000156">
    <property type="term" value="F:phosphorelay response regulator activity"/>
    <property type="evidence" value="ECO:0007669"/>
    <property type="project" value="TreeGrafter"/>
</dbReference>
<keyword evidence="9" id="KW-0472">Membrane</keyword>
<keyword evidence="8" id="KW-0902">Two-component regulatory system</keyword>
<accession>A0A563U5V7</accession>
<dbReference type="Proteomes" id="UP000318010">
    <property type="component" value="Unassembled WGS sequence"/>
</dbReference>
<keyword evidence="7" id="KW-0067">ATP-binding</keyword>